<evidence type="ECO:0000259" key="1">
    <source>
        <dbReference type="Pfam" id="PF00561"/>
    </source>
</evidence>
<reference evidence="2 3" key="1">
    <citation type="submission" date="2019-04" db="EMBL/GenBank/DDBJ databases">
        <title>Reference strain of H23.</title>
        <authorList>
            <person name="Luo X."/>
        </authorList>
    </citation>
    <scope>NUCLEOTIDE SEQUENCE [LARGE SCALE GENOMIC DNA]</scope>
    <source>
        <strain evidence="2 3">H23</strain>
    </source>
</reference>
<dbReference type="PANTHER" id="PTHR43798:SF33">
    <property type="entry name" value="HYDROLASE, PUTATIVE (AFU_ORTHOLOGUE AFUA_2G14860)-RELATED"/>
    <property type="match status" value="1"/>
</dbReference>
<dbReference type="RefSeq" id="WP_137266556.1">
    <property type="nucleotide sequence ID" value="NZ_SZUA01000002.1"/>
</dbReference>
<dbReference type="AlphaFoldDB" id="A0A4U5JQF4"/>
<dbReference type="OrthoDB" id="9779853at2"/>
<feature type="domain" description="AB hydrolase-1" evidence="1">
    <location>
        <begin position="68"/>
        <end position="297"/>
    </location>
</feature>
<accession>A0A4U5JQF4</accession>
<evidence type="ECO:0000313" key="2">
    <source>
        <dbReference type="EMBL" id="TKR30127.1"/>
    </source>
</evidence>
<dbReference type="PANTHER" id="PTHR43798">
    <property type="entry name" value="MONOACYLGLYCEROL LIPASE"/>
    <property type="match status" value="1"/>
</dbReference>
<dbReference type="SUPFAM" id="SSF53474">
    <property type="entry name" value="alpha/beta-Hydrolases"/>
    <property type="match status" value="1"/>
</dbReference>
<proteinExistence type="predicted"/>
<dbReference type="PRINTS" id="PR00111">
    <property type="entry name" value="ABHYDROLASE"/>
</dbReference>
<organism evidence="2 3">
    <name type="scientific">Luteimonas gilva</name>
    <dbReference type="NCBI Taxonomy" id="2572684"/>
    <lineage>
        <taxon>Bacteria</taxon>
        <taxon>Pseudomonadati</taxon>
        <taxon>Pseudomonadota</taxon>
        <taxon>Gammaproteobacteria</taxon>
        <taxon>Lysobacterales</taxon>
        <taxon>Lysobacteraceae</taxon>
        <taxon>Luteimonas</taxon>
    </lineage>
</organism>
<protein>
    <submittedName>
        <fullName evidence="2">Alpha/beta fold hydrolase</fullName>
    </submittedName>
</protein>
<dbReference type="Gene3D" id="3.40.50.1820">
    <property type="entry name" value="alpha/beta hydrolase"/>
    <property type="match status" value="1"/>
</dbReference>
<dbReference type="InterPro" id="IPR029058">
    <property type="entry name" value="AB_hydrolase_fold"/>
</dbReference>
<dbReference type="GO" id="GO:0016020">
    <property type="term" value="C:membrane"/>
    <property type="evidence" value="ECO:0007669"/>
    <property type="project" value="TreeGrafter"/>
</dbReference>
<dbReference type="PROSITE" id="PS51318">
    <property type="entry name" value="TAT"/>
    <property type="match status" value="1"/>
</dbReference>
<dbReference type="Pfam" id="PF00561">
    <property type="entry name" value="Abhydrolase_1"/>
    <property type="match status" value="1"/>
</dbReference>
<dbReference type="Proteomes" id="UP000308707">
    <property type="component" value="Unassembled WGS sequence"/>
</dbReference>
<keyword evidence="2" id="KW-0378">Hydrolase</keyword>
<dbReference type="InterPro" id="IPR000073">
    <property type="entry name" value="AB_hydrolase_1"/>
</dbReference>
<evidence type="ECO:0000313" key="3">
    <source>
        <dbReference type="Proteomes" id="UP000308707"/>
    </source>
</evidence>
<keyword evidence="3" id="KW-1185">Reference proteome</keyword>
<dbReference type="InterPro" id="IPR006311">
    <property type="entry name" value="TAT_signal"/>
</dbReference>
<dbReference type="EMBL" id="SZUA01000002">
    <property type="protein sequence ID" value="TKR30127.1"/>
    <property type="molecule type" value="Genomic_DNA"/>
</dbReference>
<sequence>MNRRNFIKMAGGAAMAGAIAGCVGRGAAWVGGAGGRLDAAAFHTARRYAKTPFGDIAYVERGAGDAALFLHGFPLNGFQWRGAIERLSPYRRCIAPDFLGMGYTQVREGQDVGPRAQAAMIVSLLDSLGIASVDLVANDSGGQVAQLIVAAHPERVRTLLLTNCDTETNSPPPAMLPVIALAKEGKFVDQWLGAWWDDKTLARSPQGIGGMCFADPSQPTDEAIDTYFGPLLSTSRRKALAHAYAIALERNPLIGIRTTLERSAVPARIVWGAADTIFPADSAAYLDRTLGGSRGVRLLQGSKLFWPEERPDVIAEEARMLWNAWAPRTAWR</sequence>
<comment type="caution">
    <text evidence="2">The sequence shown here is derived from an EMBL/GenBank/DDBJ whole genome shotgun (WGS) entry which is preliminary data.</text>
</comment>
<dbReference type="InterPro" id="IPR050266">
    <property type="entry name" value="AB_hydrolase_sf"/>
</dbReference>
<name>A0A4U5JQF4_9GAMM</name>
<dbReference type="PROSITE" id="PS51257">
    <property type="entry name" value="PROKAR_LIPOPROTEIN"/>
    <property type="match status" value="1"/>
</dbReference>
<gene>
    <name evidence="2" type="ORF">FCE95_08250</name>
</gene>
<dbReference type="GO" id="GO:0016787">
    <property type="term" value="F:hydrolase activity"/>
    <property type="evidence" value="ECO:0007669"/>
    <property type="project" value="UniProtKB-KW"/>
</dbReference>